<organism evidence="1 2">
    <name type="scientific">Aspergillus oryzae var. brunneus</name>
    <dbReference type="NCBI Taxonomy" id="332754"/>
    <lineage>
        <taxon>Eukaryota</taxon>
        <taxon>Fungi</taxon>
        <taxon>Dikarya</taxon>
        <taxon>Ascomycota</taxon>
        <taxon>Pezizomycotina</taxon>
        <taxon>Eurotiomycetes</taxon>
        <taxon>Eurotiomycetidae</taxon>
        <taxon>Eurotiales</taxon>
        <taxon>Aspergillaceae</taxon>
        <taxon>Aspergillus</taxon>
        <taxon>Aspergillus subgen. Circumdati</taxon>
    </lineage>
</organism>
<protein>
    <submittedName>
        <fullName evidence="1">Unnamed protein product</fullName>
    </submittedName>
</protein>
<dbReference type="EMBL" id="BSYB01000011">
    <property type="protein sequence ID" value="GMG44394.1"/>
    <property type="molecule type" value="Genomic_DNA"/>
</dbReference>
<accession>A0ABQ6KH10</accession>
<evidence type="ECO:0000313" key="1">
    <source>
        <dbReference type="EMBL" id="GMG44394.1"/>
    </source>
</evidence>
<gene>
    <name evidence="1" type="ORF">Aory05_000335200</name>
</gene>
<name>A0ABQ6KH10_ASPOZ</name>
<reference evidence="1" key="1">
    <citation type="submission" date="2023-04" db="EMBL/GenBank/DDBJ databases">
        <title>Aspergillus oryzae var. brunneus NBRC 4377.</title>
        <authorList>
            <person name="Ichikawa N."/>
            <person name="Sato H."/>
            <person name="Tonouchi N."/>
        </authorList>
    </citation>
    <scope>NUCLEOTIDE SEQUENCE</scope>
    <source>
        <strain evidence="1">NBRC 4377</strain>
    </source>
</reference>
<proteinExistence type="predicted"/>
<sequence>MDPLPIVSESTGKALNDISTILHQNSTPHDFMLVSLIITELFLPSSELTWHVHLLTIGEEGASTRALYSLPHILNLLPLILVG</sequence>
<dbReference type="Proteomes" id="UP001165189">
    <property type="component" value="Unassembled WGS sequence"/>
</dbReference>
<keyword evidence="2" id="KW-1185">Reference proteome</keyword>
<comment type="caution">
    <text evidence="1">The sequence shown here is derived from an EMBL/GenBank/DDBJ whole genome shotgun (WGS) entry which is preliminary data.</text>
</comment>
<evidence type="ECO:0000313" key="2">
    <source>
        <dbReference type="Proteomes" id="UP001165189"/>
    </source>
</evidence>